<dbReference type="GO" id="GO:0005737">
    <property type="term" value="C:cytoplasm"/>
    <property type="evidence" value="ECO:0007669"/>
    <property type="project" value="UniProtKB-SubCell"/>
</dbReference>
<comment type="similarity">
    <text evidence="2">Belongs to the TBCC family.</text>
</comment>
<dbReference type="Proteomes" id="UP000807342">
    <property type="component" value="Unassembled WGS sequence"/>
</dbReference>
<comment type="caution">
    <text evidence="8">The sequence shown here is derived from an EMBL/GenBank/DDBJ whole genome shotgun (WGS) entry which is preliminary data.</text>
</comment>
<dbReference type="GO" id="GO:0015631">
    <property type="term" value="F:tubulin binding"/>
    <property type="evidence" value="ECO:0007669"/>
    <property type="project" value="InterPro"/>
</dbReference>
<dbReference type="AlphaFoldDB" id="A0A9P6C668"/>
<evidence type="ECO:0000256" key="6">
    <source>
        <dbReference type="SAM" id="MobiDB-lite"/>
    </source>
</evidence>
<reference evidence="8" key="1">
    <citation type="submission" date="2020-11" db="EMBL/GenBank/DDBJ databases">
        <authorList>
            <consortium name="DOE Joint Genome Institute"/>
            <person name="Ahrendt S."/>
            <person name="Riley R."/>
            <person name="Andreopoulos W."/>
            <person name="Labutti K."/>
            <person name="Pangilinan J."/>
            <person name="Ruiz-Duenas F.J."/>
            <person name="Barrasa J.M."/>
            <person name="Sanchez-Garcia M."/>
            <person name="Camarero S."/>
            <person name="Miyauchi S."/>
            <person name="Serrano A."/>
            <person name="Linde D."/>
            <person name="Babiker R."/>
            <person name="Drula E."/>
            <person name="Ayuso-Fernandez I."/>
            <person name="Pacheco R."/>
            <person name="Padilla G."/>
            <person name="Ferreira P."/>
            <person name="Barriuso J."/>
            <person name="Kellner H."/>
            <person name="Castanera R."/>
            <person name="Alfaro M."/>
            <person name="Ramirez L."/>
            <person name="Pisabarro A.G."/>
            <person name="Kuo A."/>
            <person name="Tritt A."/>
            <person name="Lipzen A."/>
            <person name="He G."/>
            <person name="Yan M."/>
            <person name="Ng V."/>
            <person name="Cullen D."/>
            <person name="Martin F."/>
            <person name="Rosso M.-N."/>
            <person name="Henrissat B."/>
            <person name="Hibbett D."/>
            <person name="Martinez A.T."/>
            <person name="Grigoriev I.V."/>
        </authorList>
    </citation>
    <scope>NUCLEOTIDE SEQUENCE</scope>
    <source>
        <strain evidence="8">MF-IS2</strain>
    </source>
</reference>
<dbReference type="Gene3D" id="1.20.58.1250">
    <property type="entry name" value="Tubulin Binding Cofactor C, N-terminal domain"/>
    <property type="match status" value="1"/>
</dbReference>
<feature type="region of interest" description="Disordered" evidence="6">
    <location>
        <begin position="81"/>
        <end position="127"/>
    </location>
</feature>
<evidence type="ECO:0000256" key="3">
    <source>
        <dbReference type="ARBA" id="ARBA00022490"/>
    </source>
</evidence>
<dbReference type="InterPro" id="IPR016098">
    <property type="entry name" value="CAP/MinC_C"/>
</dbReference>
<feature type="domain" description="C-CAP/cofactor C-like" evidence="7">
    <location>
        <begin position="109"/>
        <end position="286"/>
    </location>
</feature>
<dbReference type="InterPro" id="IPR027684">
    <property type="entry name" value="TBCC"/>
</dbReference>
<dbReference type="GO" id="GO:0007023">
    <property type="term" value="P:post-chaperonin tubulin folding pathway"/>
    <property type="evidence" value="ECO:0007669"/>
    <property type="project" value="InterPro"/>
</dbReference>
<evidence type="ECO:0000313" key="9">
    <source>
        <dbReference type="Proteomes" id="UP000807342"/>
    </source>
</evidence>
<comment type="subunit">
    <text evidence="5">Supercomplex made of cofactors A to E. Cofactors A and D function by capturing and stabilizing tubulin in a quasi-native conformation. Cofactor E binds to the cofactor D-tubulin complex; interaction with cofactor C then causes the release of tubulin polypeptides that are committed to the native state.</text>
</comment>
<evidence type="ECO:0000256" key="2">
    <source>
        <dbReference type="ARBA" id="ARBA00008848"/>
    </source>
</evidence>
<evidence type="ECO:0000256" key="1">
    <source>
        <dbReference type="ARBA" id="ARBA00004496"/>
    </source>
</evidence>
<evidence type="ECO:0000256" key="4">
    <source>
        <dbReference type="ARBA" id="ARBA00022990"/>
    </source>
</evidence>
<proteinExistence type="inferred from homology"/>
<keyword evidence="4" id="KW-0007">Acetylation</keyword>
<feature type="compositionally biased region" description="Polar residues" evidence="6">
    <location>
        <begin position="103"/>
        <end position="114"/>
    </location>
</feature>
<dbReference type="InterPro" id="IPR031925">
    <property type="entry name" value="TBCC_N"/>
</dbReference>
<comment type="subcellular location">
    <subcellularLocation>
        <location evidence="1">Cytoplasm</location>
    </subcellularLocation>
</comment>
<dbReference type="EMBL" id="MU151114">
    <property type="protein sequence ID" value="KAF9450024.1"/>
    <property type="molecule type" value="Genomic_DNA"/>
</dbReference>
<gene>
    <name evidence="8" type="ORF">P691DRAFT_811265</name>
</gene>
<dbReference type="Pfam" id="PF16752">
    <property type="entry name" value="TBCC_N"/>
    <property type="match status" value="1"/>
</dbReference>
<dbReference type="OrthoDB" id="194775at2759"/>
<evidence type="ECO:0000259" key="7">
    <source>
        <dbReference type="PROSITE" id="PS51329"/>
    </source>
</evidence>
<sequence length="328" mass="36318">MENDNTIWTFSQNFTTEFRSARSELEARLDAAKTSASPQTLQSLSVDLAKLAKSLTDAAGSLPTYDQKLYETQVNTLEKSLNDLRTSTTPKPKFSFKRKAPNTPLSTPPAQSAMSTSVQTTSSPSSSNSFISAHTYTYLTIDSLTGPPPTSDLTVSDLDHCVLNLLPTVGQSQLDISSIHIRGITDSLLLLPMINGSVLIHDLSRCVIVIGCHQFRMHTSTKVDAFLSLSSNPVIEDCHDVRFAPYPALLRPEQPGAESVSNEYPRGEFRADESIKTFLVVQDFSHIRNTPSPNWIHMDQPDMNRPWPEKPLTSRSEIEAMLQIILPQ</sequence>
<protein>
    <recommendedName>
        <fullName evidence="7">C-CAP/cofactor C-like domain-containing protein</fullName>
    </recommendedName>
</protein>
<evidence type="ECO:0000313" key="8">
    <source>
        <dbReference type="EMBL" id="KAF9450024.1"/>
    </source>
</evidence>
<dbReference type="PROSITE" id="PS51329">
    <property type="entry name" value="C_CAP_COFACTOR_C"/>
    <property type="match status" value="1"/>
</dbReference>
<organism evidence="8 9">
    <name type="scientific">Macrolepiota fuliginosa MF-IS2</name>
    <dbReference type="NCBI Taxonomy" id="1400762"/>
    <lineage>
        <taxon>Eukaryota</taxon>
        <taxon>Fungi</taxon>
        <taxon>Dikarya</taxon>
        <taxon>Basidiomycota</taxon>
        <taxon>Agaricomycotina</taxon>
        <taxon>Agaricomycetes</taxon>
        <taxon>Agaricomycetidae</taxon>
        <taxon>Agaricales</taxon>
        <taxon>Agaricineae</taxon>
        <taxon>Agaricaceae</taxon>
        <taxon>Macrolepiota</taxon>
    </lineage>
</organism>
<name>A0A9P6C668_9AGAR</name>
<keyword evidence="9" id="KW-1185">Reference proteome</keyword>
<dbReference type="PANTHER" id="PTHR15139:SF0">
    <property type="entry name" value="TUBULIN-SPECIFIC CHAPERONE C"/>
    <property type="match status" value="1"/>
</dbReference>
<feature type="compositionally biased region" description="Low complexity" evidence="6">
    <location>
        <begin position="115"/>
        <end position="127"/>
    </location>
</feature>
<dbReference type="InterPro" id="IPR012945">
    <property type="entry name" value="Tubulin-bd_cofactor_C_dom"/>
</dbReference>
<keyword evidence="3" id="KW-0963">Cytoplasm</keyword>
<dbReference type="PANTHER" id="PTHR15139">
    <property type="entry name" value="TUBULIN FOLDING COFACTOR C"/>
    <property type="match status" value="1"/>
</dbReference>
<dbReference type="InterPro" id="IPR038397">
    <property type="entry name" value="TBCC_N_sf"/>
</dbReference>
<dbReference type="Gene3D" id="2.160.20.70">
    <property type="match status" value="1"/>
</dbReference>
<dbReference type="Pfam" id="PF07986">
    <property type="entry name" value="TBCC"/>
    <property type="match status" value="1"/>
</dbReference>
<accession>A0A9P6C668</accession>
<dbReference type="InterPro" id="IPR017901">
    <property type="entry name" value="C-CAP_CF_C-like"/>
</dbReference>
<evidence type="ECO:0000256" key="5">
    <source>
        <dbReference type="ARBA" id="ARBA00026055"/>
    </source>
</evidence>
<feature type="compositionally biased region" description="Polar residues" evidence="6">
    <location>
        <begin position="81"/>
        <end position="90"/>
    </location>
</feature>
<dbReference type="GO" id="GO:0007021">
    <property type="term" value="P:tubulin complex assembly"/>
    <property type="evidence" value="ECO:0007669"/>
    <property type="project" value="TreeGrafter"/>
</dbReference>